<reference evidence="4 5" key="1">
    <citation type="submission" date="2017-03" db="EMBL/GenBank/DDBJ databases">
        <title>New species Polynucleobacter sp. MWH-EgelM1-30-B4.</title>
        <authorList>
            <person name="Hahn M.W."/>
        </authorList>
    </citation>
    <scope>NUCLEOTIDE SEQUENCE [LARGE SCALE GENOMIC DNA]</scope>
    <source>
        <strain evidence="4 5">MWH-EgelM1-30-B4</strain>
    </source>
</reference>
<evidence type="ECO:0000256" key="2">
    <source>
        <dbReference type="ARBA" id="ARBA00023125"/>
    </source>
</evidence>
<dbReference type="Gene3D" id="3.40.50.150">
    <property type="entry name" value="Vaccinia Virus protein VP39"/>
    <property type="match status" value="1"/>
</dbReference>
<dbReference type="PANTHER" id="PTHR30595:SF6">
    <property type="entry name" value="SCHLAFEN ALBA-2 DOMAIN-CONTAINING PROTEIN"/>
    <property type="match status" value="1"/>
</dbReference>
<proteinExistence type="predicted"/>
<dbReference type="GO" id="GO:0009307">
    <property type="term" value="P:DNA restriction-modification system"/>
    <property type="evidence" value="ECO:0007669"/>
    <property type="project" value="UniProtKB-KW"/>
</dbReference>
<feature type="domain" description="Schlafen AlbA-2" evidence="3">
    <location>
        <begin position="396"/>
        <end position="527"/>
    </location>
</feature>
<dbReference type="Proteomes" id="UP000196880">
    <property type="component" value="Unassembled WGS sequence"/>
</dbReference>
<dbReference type="Pfam" id="PF04326">
    <property type="entry name" value="SLFN_AlbA_2"/>
    <property type="match status" value="1"/>
</dbReference>
<dbReference type="Gene3D" id="3.90.220.20">
    <property type="entry name" value="DNA methylase specificity domains"/>
    <property type="match status" value="1"/>
</dbReference>
<protein>
    <recommendedName>
        <fullName evidence="3">Schlafen AlbA-2 domain-containing protein</fullName>
    </recommendedName>
</protein>
<dbReference type="InterPro" id="IPR038461">
    <property type="entry name" value="Schlafen_AlbA_2_dom_sf"/>
</dbReference>
<dbReference type="SUPFAM" id="SSF116734">
    <property type="entry name" value="DNA methylase specificity domain"/>
    <property type="match status" value="1"/>
</dbReference>
<evidence type="ECO:0000313" key="4">
    <source>
        <dbReference type="EMBL" id="OWF65777.1"/>
    </source>
</evidence>
<dbReference type="InterPro" id="IPR007421">
    <property type="entry name" value="Schlafen_AlbA_2_dom"/>
</dbReference>
<keyword evidence="5" id="KW-1185">Reference proteome</keyword>
<keyword evidence="2" id="KW-0238">DNA-binding</keyword>
<gene>
    <name evidence="4" type="ORF">B6A14_08400</name>
</gene>
<dbReference type="GO" id="GO:0003677">
    <property type="term" value="F:DNA binding"/>
    <property type="evidence" value="ECO:0007669"/>
    <property type="project" value="UniProtKB-KW"/>
</dbReference>
<name>A0A210RXX6_9BURK</name>
<organism evidence="4 5">
    <name type="scientific">Polynucleobacter hirudinilacicola</name>
    <dbReference type="NCBI Taxonomy" id="1743166"/>
    <lineage>
        <taxon>Bacteria</taxon>
        <taxon>Pseudomonadati</taxon>
        <taxon>Pseudomonadota</taxon>
        <taxon>Betaproteobacteria</taxon>
        <taxon>Burkholderiales</taxon>
        <taxon>Burkholderiaceae</taxon>
        <taxon>Polynucleobacter</taxon>
    </lineage>
</organism>
<dbReference type="InterPro" id="IPR029063">
    <property type="entry name" value="SAM-dependent_MTases_sf"/>
</dbReference>
<dbReference type="PANTHER" id="PTHR30595">
    <property type="entry name" value="GLPR-RELATED TRANSCRIPTIONAL REPRESSOR"/>
    <property type="match status" value="1"/>
</dbReference>
<comment type="caution">
    <text evidence="4">The sequence shown here is derived from an EMBL/GenBank/DDBJ whole genome shotgun (WGS) entry which is preliminary data.</text>
</comment>
<evidence type="ECO:0000259" key="3">
    <source>
        <dbReference type="Pfam" id="PF04326"/>
    </source>
</evidence>
<keyword evidence="1" id="KW-0680">Restriction system</keyword>
<evidence type="ECO:0000256" key="1">
    <source>
        <dbReference type="ARBA" id="ARBA00022747"/>
    </source>
</evidence>
<dbReference type="AlphaFoldDB" id="A0A210RXX6"/>
<dbReference type="Gene3D" id="3.30.950.30">
    <property type="entry name" value="Schlafen, AAA domain"/>
    <property type="match status" value="1"/>
</dbReference>
<dbReference type="InterPro" id="IPR044946">
    <property type="entry name" value="Restrct_endonuc_typeI_TRD_sf"/>
</dbReference>
<sequence length="542" mass="61250">MEISAFNKEIITSFSNTFIEMSGAKSCLQINHSEHKLFNNLKCQKLDTTHYKTEALPTTGHWDIIFGDFPFGMTPGSLQDANPRLSYSINAILSILKHLNEGGYAIFTAEPSALQHNVKSIRHHLEFVGCEVAAIFATPDSLLKHYTSIKVPLIVLKKGQVDKEFIAEIDSAIQSERLVQSFFDKTEGQNLLTGVWVEKNSFEGFYRWKIQQQIHSLQSEYKNFNKLSIEDISDSVNLCKLNEQFLEADNAIYIPKLGANPVVGDINQVKIKHQNVIQVICKQDLVDATYLVYFFGSTLGRLIIDSLRSQSFIPSISKSDILKTEIAIPPLDVQREIVSSISKLNFIKNKISQFEENLALNPISSQNELNQIDSILEAVGELANPDKIKSLIRAGESKSVEFKQTFSLDVERQVKEPRIEDSAIKTIAAFLNSDGGTLLVGVHDSGEITGNEVEIDKFFKSTDKFLLHVKNRIKTRIGEQFYPFINQHLVSVEGKLVLMVECDPSPDEVFVDEKDFYVRTNPATDKLEGRKLSDYIKHRFKH</sequence>
<dbReference type="SUPFAM" id="SSF53335">
    <property type="entry name" value="S-adenosyl-L-methionine-dependent methyltransferases"/>
    <property type="match status" value="1"/>
</dbReference>
<evidence type="ECO:0000313" key="5">
    <source>
        <dbReference type="Proteomes" id="UP000196880"/>
    </source>
</evidence>
<accession>A0A210RXX6</accession>
<dbReference type="OrthoDB" id="9807853at2"/>
<dbReference type="EMBL" id="NAIA01000003">
    <property type="protein sequence ID" value="OWF65777.1"/>
    <property type="molecule type" value="Genomic_DNA"/>
</dbReference>
<dbReference type="RefSeq" id="WP_087910013.1">
    <property type="nucleotide sequence ID" value="NZ_NAIA01000003.1"/>
</dbReference>